<dbReference type="PANTHER" id="PTHR14677:SF20">
    <property type="entry name" value="ZINC FINGER AN1-TYPE CONTAINING 2A-RELATED"/>
    <property type="match status" value="1"/>
</dbReference>
<dbReference type="InterPro" id="IPR035896">
    <property type="entry name" value="AN1-like_Znf"/>
</dbReference>
<keyword evidence="2" id="KW-0479">Metal-binding</keyword>
<evidence type="ECO:0000313" key="10">
    <source>
        <dbReference type="Proteomes" id="UP000516437"/>
    </source>
</evidence>
<dbReference type="PANTHER" id="PTHR14677">
    <property type="entry name" value="ARSENITE INDUCUBLE RNA ASSOCIATED PROTEIN AIP-1-RELATED"/>
    <property type="match status" value="1"/>
</dbReference>
<reference evidence="8" key="3">
    <citation type="submission" date="2019-09" db="EMBL/GenBank/DDBJ databases">
        <authorList>
            <person name="Gao Z."/>
        </authorList>
    </citation>
    <scope>NUCLEOTIDE SEQUENCE</scope>
    <source>
        <tissue evidence="8">Leaves</tissue>
    </source>
</reference>
<feature type="domain" description="AN1-type" evidence="7">
    <location>
        <begin position="96"/>
        <end position="146"/>
    </location>
</feature>
<dbReference type="PROSITE" id="PS51039">
    <property type="entry name" value="ZF_AN1"/>
    <property type="match status" value="2"/>
</dbReference>
<evidence type="ECO:0000256" key="3">
    <source>
        <dbReference type="ARBA" id="ARBA00022771"/>
    </source>
</evidence>
<dbReference type="EMBL" id="RXIC02000020">
    <property type="protein sequence ID" value="KAB1223078.1"/>
    <property type="molecule type" value="Genomic_DNA"/>
</dbReference>
<evidence type="ECO:0000256" key="4">
    <source>
        <dbReference type="ARBA" id="ARBA00022833"/>
    </source>
</evidence>
<evidence type="ECO:0000313" key="9">
    <source>
        <dbReference type="EMBL" id="KAB1223078.1"/>
    </source>
</evidence>
<reference evidence="8 10" key="2">
    <citation type="journal article" date="2019" name="Plant Biotechnol. J.">
        <title>The red bayberry genome and genetic basis of sex determination.</title>
        <authorList>
            <person name="Jia H.M."/>
            <person name="Jia H.J."/>
            <person name="Cai Q.L."/>
            <person name="Wang Y."/>
            <person name="Zhao H.B."/>
            <person name="Yang W.F."/>
            <person name="Wang G.Y."/>
            <person name="Li Y.H."/>
            <person name="Zhan D.L."/>
            <person name="Shen Y.T."/>
            <person name="Niu Q.F."/>
            <person name="Chang L."/>
            <person name="Qiu J."/>
            <person name="Zhao L."/>
            <person name="Xie H.B."/>
            <person name="Fu W.Y."/>
            <person name="Jin J."/>
            <person name="Li X.W."/>
            <person name="Jiao Y."/>
            <person name="Zhou C.C."/>
            <person name="Tu T."/>
            <person name="Chai C.Y."/>
            <person name="Gao J.L."/>
            <person name="Fan L.J."/>
            <person name="van de Weg E."/>
            <person name="Wang J.Y."/>
            <person name="Gao Z.S."/>
        </authorList>
    </citation>
    <scope>NUCLEOTIDE SEQUENCE [LARGE SCALE GENOMIC DNA]</scope>
    <source>
        <tissue evidence="8">Leaves</tissue>
    </source>
</reference>
<dbReference type="AlphaFoldDB" id="A0A6A1WCN1"/>
<evidence type="ECO:0000256" key="1">
    <source>
        <dbReference type="ARBA" id="ARBA00003732"/>
    </source>
</evidence>
<dbReference type="OrthoDB" id="431929at2759"/>
<keyword evidence="10" id="KW-1185">Reference proteome</keyword>
<evidence type="ECO:0000313" key="8">
    <source>
        <dbReference type="EMBL" id="KAB1223062.1"/>
    </source>
</evidence>
<dbReference type="SUPFAM" id="SSF118310">
    <property type="entry name" value="AN1-like Zinc finger"/>
    <property type="match status" value="2"/>
</dbReference>
<dbReference type="GO" id="GO:0008270">
    <property type="term" value="F:zinc ion binding"/>
    <property type="evidence" value="ECO:0007669"/>
    <property type="project" value="UniProtKB-KW"/>
</dbReference>
<name>A0A6A1WCN1_9ROSI</name>
<dbReference type="Proteomes" id="UP000516437">
    <property type="component" value="Chromosome 2"/>
</dbReference>
<dbReference type="SMART" id="SM00154">
    <property type="entry name" value="ZnF_AN1"/>
    <property type="match status" value="2"/>
</dbReference>
<comment type="function">
    <text evidence="1">May be involved in environmental stress response.</text>
</comment>
<dbReference type="EMBL" id="RXIC02000020">
    <property type="protein sequence ID" value="KAB1223062.1"/>
    <property type="molecule type" value="Genomic_DNA"/>
</dbReference>
<proteinExistence type="predicted"/>
<dbReference type="Gene3D" id="4.10.1110.10">
    <property type="entry name" value="AN1-like Zinc finger"/>
    <property type="match status" value="2"/>
</dbReference>
<evidence type="ECO:0000259" key="7">
    <source>
        <dbReference type="PROSITE" id="PS51039"/>
    </source>
</evidence>
<accession>A0A6A1WCN1</accession>
<keyword evidence="4" id="KW-0862">Zinc</keyword>
<organism evidence="8 10">
    <name type="scientific">Morella rubra</name>
    <name type="common">Chinese bayberry</name>
    <dbReference type="NCBI Taxonomy" id="262757"/>
    <lineage>
        <taxon>Eukaryota</taxon>
        <taxon>Viridiplantae</taxon>
        <taxon>Streptophyta</taxon>
        <taxon>Embryophyta</taxon>
        <taxon>Tracheophyta</taxon>
        <taxon>Spermatophyta</taxon>
        <taxon>Magnoliopsida</taxon>
        <taxon>eudicotyledons</taxon>
        <taxon>Gunneridae</taxon>
        <taxon>Pentapetalae</taxon>
        <taxon>rosids</taxon>
        <taxon>fabids</taxon>
        <taxon>Fagales</taxon>
        <taxon>Myricaceae</taxon>
        <taxon>Morella</taxon>
    </lineage>
</organism>
<keyword evidence="3 5" id="KW-0863">Zinc-finger</keyword>
<comment type="caution">
    <text evidence="8">The sequence shown here is derived from an EMBL/GenBank/DDBJ whole genome shotgun (WGS) entry which is preliminary data.</text>
</comment>
<protein>
    <submittedName>
        <fullName evidence="8">Zinc finger AN1 domain-containing stress-associated protein 12</fullName>
    </submittedName>
</protein>
<feature type="region of interest" description="Disordered" evidence="6">
    <location>
        <begin position="164"/>
        <end position="184"/>
    </location>
</feature>
<feature type="domain" description="AN1-type" evidence="7">
    <location>
        <begin position="9"/>
        <end position="57"/>
    </location>
</feature>
<evidence type="ECO:0000256" key="5">
    <source>
        <dbReference type="PROSITE-ProRule" id="PRU00449"/>
    </source>
</evidence>
<dbReference type="Pfam" id="PF01428">
    <property type="entry name" value="zf-AN1"/>
    <property type="match status" value="2"/>
</dbReference>
<sequence length="184" mass="20362">MAGGTEAFPDLGQHCQHPDCHQLDFLPFKCDGCRKEFCLEHRSCRTHECPKSDHNSRKVVVCEVCSMSIETTGRDGEDEKAVLKRHEKSGTCDPKKKNKPTCPVRRCKEVLTFSNSSTCKSCQLKVCLKHRFPADHSCKQAQARNGQWNDKFLAALASTNGRDCAKAGRGSGSPPTTTSSIKAY</sequence>
<dbReference type="InterPro" id="IPR000058">
    <property type="entry name" value="Znf_AN1"/>
</dbReference>
<evidence type="ECO:0000256" key="2">
    <source>
        <dbReference type="ARBA" id="ARBA00022723"/>
    </source>
</evidence>
<evidence type="ECO:0000256" key="6">
    <source>
        <dbReference type="SAM" id="MobiDB-lite"/>
    </source>
</evidence>
<dbReference type="GO" id="GO:0005737">
    <property type="term" value="C:cytoplasm"/>
    <property type="evidence" value="ECO:0007669"/>
    <property type="project" value="TreeGrafter"/>
</dbReference>
<gene>
    <name evidence="9" type="ORF">CJ030_MR2G022319</name>
    <name evidence="8" type="ORF">CJ030_MR2G022335</name>
</gene>
<feature type="compositionally biased region" description="Low complexity" evidence="6">
    <location>
        <begin position="172"/>
        <end position="184"/>
    </location>
</feature>
<reference evidence="8" key="1">
    <citation type="submission" date="2018-07" db="EMBL/GenBank/DDBJ databases">
        <authorList>
            <person name="Gao Z.-S."/>
            <person name="Jia H.-M."/>
            <person name="Jia H.-J."/>
            <person name="Cai Q.-L."/>
            <person name="Wang Y."/>
            <person name="Zhao H.-B."/>
        </authorList>
    </citation>
    <scope>NUCLEOTIDE SEQUENCE</scope>
    <source>
        <tissue evidence="8">Leaves</tissue>
    </source>
</reference>